<accession>A0AAJ0MCZ9</accession>
<dbReference type="PROSITE" id="PS50850">
    <property type="entry name" value="MFS"/>
    <property type="match status" value="1"/>
</dbReference>
<feature type="transmembrane region" description="Helical" evidence="6">
    <location>
        <begin position="145"/>
        <end position="165"/>
    </location>
</feature>
<evidence type="ECO:0000259" key="7">
    <source>
        <dbReference type="PROSITE" id="PS50850"/>
    </source>
</evidence>
<feature type="transmembrane region" description="Helical" evidence="6">
    <location>
        <begin position="172"/>
        <end position="191"/>
    </location>
</feature>
<evidence type="ECO:0000256" key="4">
    <source>
        <dbReference type="ARBA" id="ARBA00023136"/>
    </source>
</evidence>
<reference evidence="8" key="2">
    <citation type="submission" date="2023-06" db="EMBL/GenBank/DDBJ databases">
        <authorList>
            <consortium name="Lawrence Berkeley National Laboratory"/>
            <person name="Haridas S."/>
            <person name="Hensen N."/>
            <person name="Bonometti L."/>
            <person name="Westerberg I."/>
            <person name="Brannstrom I.O."/>
            <person name="Guillou S."/>
            <person name="Cros-Aarteil S."/>
            <person name="Calhoun S."/>
            <person name="Kuo A."/>
            <person name="Mondo S."/>
            <person name="Pangilinan J."/>
            <person name="Riley R."/>
            <person name="Labutti K."/>
            <person name="Andreopoulos B."/>
            <person name="Lipzen A."/>
            <person name="Chen C."/>
            <person name="Yanf M."/>
            <person name="Daum C."/>
            <person name="Ng V."/>
            <person name="Clum A."/>
            <person name="Steindorff A."/>
            <person name="Ohm R."/>
            <person name="Martin F."/>
            <person name="Silar P."/>
            <person name="Natvig D."/>
            <person name="Lalanne C."/>
            <person name="Gautier V."/>
            <person name="Ament-Velasquez S.L."/>
            <person name="Kruys A."/>
            <person name="Hutchinson M.I."/>
            <person name="Powell A.J."/>
            <person name="Barry K."/>
            <person name="Miller A.N."/>
            <person name="Grigoriev I.V."/>
            <person name="Debuchy R."/>
            <person name="Gladieux P."/>
            <person name="Thoren M.H."/>
            <person name="Johannesson H."/>
        </authorList>
    </citation>
    <scope>NUCLEOTIDE SEQUENCE</scope>
    <source>
        <strain evidence="8">CBS 955.72</strain>
    </source>
</reference>
<feature type="compositionally biased region" description="Low complexity" evidence="5">
    <location>
        <begin position="558"/>
        <end position="574"/>
    </location>
</feature>
<dbReference type="InterPro" id="IPR020846">
    <property type="entry name" value="MFS_dom"/>
</dbReference>
<dbReference type="AlphaFoldDB" id="A0AAJ0MCZ9"/>
<sequence>MAPAKPATGEATNARPSTEIDNIENKTTGQENVVVAQNDSTLQGLKLAAVTTGVCFGALMMSLDISIIGTAIPSIMSEFGDTSQIAWYPAAFTFAVCSLTPLAGKMAAVFPLHLVYMSFSAIFLVGSIVCGCAPTSNAFIAGRAISGVGAAGVASNGMTILLTIAPPRRKPVLMGAGAGCFALGLVIAPVLGGALTERVTWRWCFWINLPFITITIATIFLFYKPTKADRRSVMARILGLDLVGCAVFVPAIFMLLLALQTGGERNSWDSATVIGLFVGFGVLAAVFVAWQWRKGDGAMIPGNVAMRPTVIFIGMFAFCHMGSLTIAGFYLPEWFQVVEGVNPLESGVRMLPTVITQIIATIFASSLALRIKYYNPWFFLAPLFMCTAGALYTQFKAFSTPPSHWIGFQVIQGIGAGFGMQMSSLSVQLELKDSPEIVPVGIALVMLFQYLGATVVQVIAGAIFNGELKDQLASHVGLTGPEMEFLLDGGVRNVREVTEQHFPELLTPILEAYNSAITRVFFVPVAGAGAALIFACGIKWNRIEGGRKSETKLEAIEGAEGAESAEAAETVEVASKARGEVDKAGSNP</sequence>
<feature type="transmembrane region" description="Helical" evidence="6">
    <location>
        <begin position="437"/>
        <end position="464"/>
    </location>
</feature>
<feature type="transmembrane region" description="Helical" evidence="6">
    <location>
        <begin position="235"/>
        <end position="259"/>
    </location>
</feature>
<gene>
    <name evidence="8" type="ORF">B0T25DRAFT_548864</name>
</gene>
<dbReference type="PANTHER" id="PTHR23501">
    <property type="entry name" value="MAJOR FACILITATOR SUPERFAMILY"/>
    <property type="match status" value="1"/>
</dbReference>
<reference evidence="8" key="1">
    <citation type="journal article" date="2023" name="Mol. Phylogenet. Evol.">
        <title>Genome-scale phylogeny and comparative genomics of the fungal order Sordariales.</title>
        <authorList>
            <person name="Hensen N."/>
            <person name="Bonometti L."/>
            <person name="Westerberg I."/>
            <person name="Brannstrom I.O."/>
            <person name="Guillou S."/>
            <person name="Cros-Aarteil S."/>
            <person name="Calhoun S."/>
            <person name="Haridas S."/>
            <person name="Kuo A."/>
            <person name="Mondo S."/>
            <person name="Pangilinan J."/>
            <person name="Riley R."/>
            <person name="LaButti K."/>
            <person name="Andreopoulos B."/>
            <person name="Lipzen A."/>
            <person name="Chen C."/>
            <person name="Yan M."/>
            <person name="Daum C."/>
            <person name="Ng V."/>
            <person name="Clum A."/>
            <person name="Steindorff A."/>
            <person name="Ohm R.A."/>
            <person name="Martin F."/>
            <person name="Silar P."/>
            <person name="Natvig D.O."/>
            <person name="Lalanne C."/>
            <person name="Gautier V."/>
            <person name="Ament-Velasquez S.L."/>
            <person name="Kruys A."/>
            <person name="Hutchinson M.I."/>
            <person name="Powell A.J."/>
            <person name="Barry K."/>
            <person name="Miller A.N."/>
            <person name="Grigoriev I.V."/>
            <person name="Debuchy R."/>
            <person name="Gladieux P."/>
            <person name="Hiltunen Thoren M."/>
            <person name="Johannesson H."/>
        </authorList>
    </citation>
    <scope>NUCLEOTIDE SEQUENCE</scope>
    <source>
        <strain evidence="8">CBS 955.72</strain>
    </source>
</reference>
<feature type="transmembrane region" description="Helical" evidence="6">
    <location>
        <begin position="516"/>
        <end position="538"/>
    </location>
</feature>
<evidence type="ECO:0000256" key="5">
    <source>
        <dbReference type="SAM" id="MobiDB-lite"/>
    </source>
</evidence>
<dbReference type="GO" id="GO:0005886">
    <property type="term" value="C:plasma membrane"/>
    <property type="evidence" value="ECO:0007669"/>
    <property type="project" value="TreeGrafter"/>
</dbReference>
<dbReference type="Pfam" id="PF07690">
    <property type="entry name" value="MFS_1"/>
    <property type="match status" value="1"/>
</dbReference>
<comment type="subcellular location">
    <subcellularLocation>
        <location evidence="1">Membrane</location>
        <topology evidence="1">Multi-pass membrane protein</topology>
    </subcellularLocation>
</comment>
<feature type="transmembrane region" description="Helical" evidence="6">
    <location>
        <begin position="114"/>
        <end position="139"/>
    </location>
</feature>
<feature type="region of interest" description="Disordered" evidence="5">
    <location>
        <begin position="558"/>
        <end position="588"/>
    </location>
</feature>
<evidence type="ECO:0000313" key="8">
    <source>
        <dbReference type="EMBL" id="KAK3349750.1"/>
    </source>
</evidence>
<feature type="transmembrane region" description="Helical" evidence="6">
    <location>
        <begin position="203"/>
        <end position="223"/>
    </location>
</feature>
<evidence type="ECO:0000256" key="2">
    <source>
        <dbReference type="ARBA" id="ARBA00022692"/>
    </source>
</evidence>
<feature type="transmembrane region" description="Helical" evidence="6">
    <location>
        <begin position="376"/>
        <end position="393"/>
    </location>
</feature>
<feature type="transmembrane region" description="Helical" evidence="6">
    <location>
        <begin position="350"/>
        <end position="369"/>
    </location>
</feature>
<feature type="transmembrane region" description="Helical" evidence="6">
    <location>
        <begin position="271"/>
        <end position="290"/>
    </location>
</feature>
<evidence type="ECO:0000313" key="9">
    <source>
        <dbReference type="Proteomes" id="UP001275084"/>
    </source>
</evidence>
<feature type="compositionally biased region" description="Basic and acidic residues" evidence="5">
    <location>
        <begin position="575"/>
        <end position="588"/>
    </location>
</feature>
<protein>
    <submittedName>
        <fullName evidence="8">MFS transporter</fullName>
    </submittedName>
</protein>
<feature type="transmembrane region" description="Helical" evidence="6">
    <location>
        <begin position="405"/>
        <end position="425"/>
    </location>
</feature>
<keyword evidence="4 6" id="KW-0472">Membrane</keyword>
<keyword evidence="2 6" id="KW-0812">Transmembrane</keyword>
<feature type="region of interest" description="Disordered" evidence="5">
    <location>
        <begin position="1"/>
        <end position="26"/>
    </location>
</feature>
<proteinExistence type="predicted"/>
<organism evidence="8 9">
    <name type="scientific">Lasiosphaeria hispida</name>
    <dbReference type="NCBI Taxonomy" id="260671"/>
    <lineage>
        <taxon>Eukaryota</taxon>
        <taxon>Fungi</taxon>
        <taxon>Dikarya</taxon>
        <taxon>Ascomycota</taxon>
        <taxon>Pezizomycotina</taxon>
        <taxon>Sordariomycetes</taxon>
        <taxon>Sordariomycetidae</taxon>
        <taxon>Sordariales</taxon>
        <taxon>Lasiosphaeriaceae</taxon>
        <taxon>Lasiosphaeria</taxon>
    </lineage>
</organism>
<keyword evidence="9" id="KW-1185">Reference proteome</keyword>
<dbReference type="Gene3D" id="1.20.1250.20">
    <property type="entry name" value="MFS general substrate transporter like domains"/>
    <property type="match status" value="2"/>
</dbReference>
<dbReference type="Proteomes" id="UP001275084">
    <property type="component" value="Unassembled WGS sequence"/>
</dbReference>
<feature type="domain" description="Major facilitator superfamily (MFS) profile" evidence="7">
    <location>
        <begin position="50"/>
        <end position="543"/>
    </location>
</feature>
<feature type="transmembrane region" description="Helical" evidence="6">
    <location>
        <begin position="310"/>
        <end position="330"/>
    </location>
</feature>
<dbReference type="SUPFAM" id="SSF103473">
    <property type="entry name" value="MFS general substrate transporter"/>
    <property type="match status" value="1"/>
</dbReference>
<feature type="compositionally biased region" description="Polar residues" evidence="5">
    <location>
        <begin position="10"/>
        <end position="26"/>
    </location>
</feature>
<dbReference type="InterPro" id="IPR011701">
    <property type="entry name" value="MFS"/>
</dbReference>
<dbReference type="EMBL" id="JAUIQD010000005">
    <property type="protein sequence ID" value="KAK3349750.1"/>
    <property type="molecule type" value="Genomic_DNA"/>
</dbReference>
<feature type="transmembrane region" description="Helical" evidence="6">
    <location>
        <begin position="85"/>
        <end position="102"/>
    </location>
</feature>
<name>A0AAJ0MCZ9_9PEZI</name>
<evidence type="ECO:0000256" key="6">
    <source>
        <dbReference type="SAM" id="Phobius"/>
    </source>
</evidence>
<keyword evidence="3 6" id="KW-1133">Transmembrane helix</keyword>
<evidence type="ECO:0000256" key="3">
    <source>
        <dbReference type="ARBA" id="ARBA00022989"/>
    </source>
</evidence>
<comment type="caution">
    <text evidence="8">The sequence shown here is derived from an EMBL/GenBank/DDBJ whole genome shotgun (WGS) entry which is preliminary data.</text>
</comment>
<feature type="transmembrane region" description="Helical" evidence="6">
    <location>
        <begin position="47"/>
        <end position="73"/>
    </location>
</feature>
<evidence type="ECO:0000256" key="1">
    <source>
        <dbReference type="ARBA" id="ARBA00004141"/>
    </source>
</evidence>
<dbReference type="PANTHER" id="PTHR23501:SF198">
    <property type="entry name" value="AZOLE RESISTANCE PROTEIN 1-RELATED"/>
    <property type="match status" value="1"/>
</dbReference>
<dbReference type="GO" id="GO:0022857">
    <property type="term" value="F:transmembrane transporter activity"/>
    <property type="evidence" value="ECO:0007669"/>
    <property type="project" value="InterPro"/>
</dbReference>
<dbReference type="InterPro" id="IPR036259">
    <property type="entry name" value="MFS_trans_sf"/>
</dbReference>